<dbReference type="RefSeq" id="WP_344925703.1">
    <property type="nucleotide sequence ID" value="NZ_BAABCW010000003.1"/>
</dbReference>
<protein>
    <recommendedName>
        <fullName evidence="3">XRE family transcriptional regulator</fullName>
    </recommendedName>
</protein>
<reference evidence="2" key="1">
    <citation type="journal article" date="2019" name="Int. J. Syst. Evol. Microbiol.">
        <title>The Global Catalogue of Microorganisms (GCM) 10K type strain sequencing project: providing services to taxonomists for standard genome sequencing and annotation.</title>
        <authorList>
            <consortium name="The Broad Institute Genomics Platform"/>
            <consortium name="The Broad Institute Genome Sequencing Center for Infectious Disease"/>
            <person name="Wu L."/>
            <person name="Ma J."/>
        </authorList>
    </citation>
    <scope>NUCLEOTIDE SEQUENCE [LARGE SCALE GENOMIC DNA]</scope>
    <source>
        <strain evidence="2">JCM 17106</strain>
    </source>
</reference>
<keyword evidence="2" id="KW-1185">Reference proteome</keyword>
<dbReference type="Proteomes" id="UP001500459">
    <property type="component" value="Unassembled WGS sequence"/>
</dbReference>
<evidence type="ECO:0000313" key="1">
    <source>
        <dbReference type="EMBL" id="GAA4113550.1"/>
    </source>
</evidence>
<evidence type="ECO:0008006" key="3">
    <source>
        <dbReference type="Google" id="ProtNLM"/>
    </source>
</evidence>
<gene>
    <name evidence="1" type="ORF">GCM10022393_12630</name>
</gene>
<organism evidence="1 2">
    <name type="scientific">Aquimarina addita</name>
    <dbReference type="NCBI Taxonomy" id="870485"/>
    <lineage>
        <taxon>Bacteria</taxon>
        <taxon>Pseudomonadati</taxon>
        <taxon>Bacteroidota</taxon>
        <taxon>Flavobacteriia</taxon>
        <taxon>Flavobacteriales</taxon>
        <taxon>Flavobacteriaceae</taxon>
        <taxon>Aquimarina</taxon>
    </lineage>
</organism>
<proteinExistence type="predicted"/>
<sequence length="125" mass="14100">MDKKDKIIDRVIVFATHLGVSLRSFSLSIGASAGYLHRLQSANSNIGGDFIEKIIELYAELNPTWLVTGEGDMYKEGYIVNESGVFYGRRDYFKAALLKYLEDKEVVEKIAKAVQDDKDKTDQDT</sequence>
<name>A0ABP7XEQ2_9FLAO</name>
<dbReference type="EMBL" id="BAABCW010000003">
    <property type="protein sequence ID" value="GAA4113550.1"/>
    <property type="molecule type" value="Genomic_DNA"/>
</dbReference>
<comment type="caution">
    <text evidence="1">The sequence shown here is derived from an EMBL/GenBank/DDBJ whole genome shotgun (WGS) entry which is preliminary data.</text>
</comment>
<accession>A0ABP7XEQ2</accession>
<evidence type="ECO:0000313" key="2">
    <source>
        <dbReference type="Proteomes" id="UP001500459"/>
    </source>
</evidence>